<dbReference type="Gene3D" id="2.60.40.1610">
    <property type="entry name" value="Domain of unknown function DUF1254"/>
    <property type="match status" value="1"/>
</dbReference>
<dbReference type="SUPFAM" id="SSF160935">
    <property type="entry name" value="VPA0735-like"/>
    <property type="match status" value="1"/>
</dbReference>
<evidence type="ECO:0000256" key="1">
    <source>
        <dbReference type="SAM" id="Phobius"/>
    </source>
</evidence>
<evidence type="ECO:0000313" key="3">
    <source>
        <dbReference type="EMBL" id="APW43030.1"/>
    </source>
</evidence>
<feature type="domain" description="DUF1254" evidence="2">
    <location>
        <begin position="61"/>
        <end position="186"/>
    </location>
</feature>
<feature type="transmembrane region" description="Helical" evidence="1">
    <location>
        <begin position="12"/>
        <end position="33"/>
    </location>
</feature>
<gene>
    <name evidence="3" type="ORF">RS694_11130</name>
</gene>
<dbReference type="PANTHER" id="PTHR36509:SF2">
    <property type="entry name" value="BLL3101 PROTEIN"/>
    <property type="match status" value="1"/>
</dbReference>
<protein>
    <recommendedName>
        <fullName evidence="2">DUF1254 domain-containing protein</fullName>
    </recommendedName>
</protein>
<dbReference type="Proteomes" id="UP000186110">
    <property type="component" value="Chromosome"/>
</dbReference>
<dbReference type="eggNOG" id="COG5436">
    <property type="taxonomic scope" value="Bacteria"/>
</dbReference>
<dbReference type="InterPro" id="IPR037050">
    <property type="entry name" value="DUF1254_sf"/>
</dbReference>
<keyword evidence="1" id="KW-0812">Transmembrane</keyword>
<reference evidence="3 4" key="1">
    <citation type="submission" date="2017-01" db="EMBL/GenBank/DDBJ databases">
        <authorList>
            <person name="Mah S.A."/>
            <person name="Swanson W.J."/>
            <person name="Moy G.W."/>
            <person name="Vacquier V.D."/>
        </authorList>
    </citation>
    <scope>NUCLEOTIDE SEQUENCE [LARGE SCALE GENOMIC DNA]</scope>
    <source>
        <strain evidence="3 4">DSM 22694</strain>
    </source>
</reference>
<keyword evidence="1" id="KW-0472">Membrane</keyword>
<proteinExistence type="predicted"/>
<keyword evidence="4" id="KW-1185">Reference proteome</keyword>
<dbReference type="AlphaFoldDB" id="A0A1P8KAJ0"/>
<evidence type="ECO:0000313" key="4">
    <source>
        <dbReference type="Proteomes" id="UP000186110"/>
    </source>
</evidence>
<sequence length="187" mass="20384">MNTLSTQQRLWFYRILTLLVTAILVHLLAVWAAPRLIMRMVLNGAAAQQMDMQNKAAFPPPVTASSRSVVMPSPDLLYSVCVFDVSSGPVRVTAAPKLTSYWSIALYAANSDNFFVINDRQAANKPVDLWLVSEGGNASQHDVPAGSTVVVSPSSKGFLLMRVLTGNYEAEKDLVEPARRTLTCSPT</sequence>
<dbReference type="EMBL" id="CP019239">
    <property type="protein sequence ID" value="APW43030.1"/>
    <property type="molecule type" value="Genomic_DNA"/>
</dbReference>
<accession>A0A1P8KAJ0</accession>
<dbReference type="Pfam" id="PF06863">
    <property type="entry name" value="DUF1254"/>
    <property type="match status" value="1"/>
</dbReference>
<dbReference type="RefSeq" id="WP_029707010.1">
    <property type="nucleotide sequence ID" value="NZ_CP019239.1"/>
</dbReference>
<dbReference type="STRING" id="1484693.RS694_11130"/>
<dbReference type="KEGG" id="rsb:RS694_11130"/>
<keyword evidence="1" id="KW-1133">Transmembrane helix</keyword>
<dbReference type="PANTHER" id="PTHR36509">
    <property type="entry name" value="BLL3101 PROTEIN"/>
    <property type="match status" value="1"/>
</dbReference>
<evidence type="ECO:0000259" key="2">
    <source>
        <dbReference type="Pfam" id="PF06863"/>
    </source>
</evidence>
<dbReference type="InterPro" id="IPR010679">
    <property type="entry name" value="DUF1254"/>
</dbReference>
<name>A0A1P8KAJ0_9BURK</name>
<organism evidence="3 4">
    <name type="scientific">Rhodoferax saidenbachensis</name>
    <dbReference type="NCBI Taxonomy" id="1484693"/>
    <lineage>
        <taxon>Bacteria</taxon>
        <taxon>Pseudomonadati</taxon>
        <taxon>Pseudomonadota</taxon>
        <taxon>Betaproteobacteria</taxon>
        <taxon>Burkholderiales</taxon>
        <taxon>Comamonadaceae</taxon>
        <taxon>Rhodoferax</taxon>
    </lineage>
</organism>